<evidence type="ECO:0000259" key="2">
    <source>
        <dbReference type="Pfam" id="PF07607"/>
    </source>
</evidence>
<accession>A0A1B0Z224</accession>
<keyword evidence="1" id="KW-0472">Membrane</keyword>
<dbReference type="InterPro" id="IPR011464">
    <property type="entry name" value="DUF1570"/>
</dbReference>
<dbReference type="AlphaFoldDB" id="A0A1B0Z224"/>
<organism evidence="3">
    <name type="scientific">uncultured Planctomycetota bacterium</name>
    <dbReference type="NCBI Taxonomy" id="120965"/>
    <lineage>
        <taxon>Bacteria</taxon>
        <taxon>Pseudomonadati</taxon>
        <taxon>Planctomycetota</taxon>
        <taxon>environmental samples</taxon>
    </lineage>
</organism>
<evidence type="ECO:0000313" key="3">
    <source>
        <dbReference type="EMBL" id="ANO58249.1"/>
    </source>
</evidence>
<proteinExistence type="predicted"/>
<feature type="domain" description="DUF1570" evidence="2">
    <location>
        <begin position="156"/>
        <end position="262"/>
    </location>
</feature>
<protein>
    <recommendedName>
        <fullName evidence="2">DUF1570 domain-containing protein</fullName>
    </recommendedName>
</protein>
<keyword evidence="1" id="KW-0812">Transmembrane</keyword>
<name>A0A1B0Z224_9BACT</name>
<evidence type="ECO:0000256" key="1">
    <source>
        <dbReference type="SAM" id="Phobius"/>
    </source>
</evidence>
<feature type="transmembrane region" description="Helical" evidence="1">
    <location>
        <begin position="33"/>
        <end position="53"/>
    </location>
</feature>
<dbReference type="Pfam" id="PF07607">
    <property type="entry name" value="DUF1570"/>
    <property type="match status" value="1"/>
</dbReference>
<dbReference type="EMBL" id="KT997803">
    <property type="protein sequence ID" value="ANO58249.1"/>
    <property type="molecule type" value="Genomic_DNA"/>
</dbReference>
<keyword evidence="1" id="KW-1133">Transmembrane helix</keyword>
<sequence>MRYSIEAIDLTRVRNTIRPPVFRRDLMPNTFRFATPLIATAIVLVSTSVVIATDSPTWHTIRRCGPFLIHSEFPLESHSGALRSLIKLPSQFHKTLDLPTTGQPIHLHLFSNRRRYREHVRTWVRDGTKRRALFLKTRDRAYVFAYHHDNWSEDLRHECTHALIHNALPFLPLWLDEGLAEYFEQPIPAPSGVHPHLGRLRWSMRLGWSPSLRRLESRRRFQSVSSRDYRESWAWVHFLLHGPPPARQALADYLTAIKNNKPPGHFSQFLETRLPSAASMVKTHLAGLSR</sequence>
<reference evidence="3" key="1">
    <citation type="submission" date="2015-11" db="EMBL/GenBank/DDBJ databases">
        <title>Genomes of Abundant and Widespread Viruses from the Deep Ocean.</title>
        <authorList>
            <person name="Mizuno C.M."/>
            <person name="Ghai R."/>
            <person name="Saghai A."/>
            <person name="Lopez-Garcia P."/>
            <person name="Rodriguez-Valera F."/>
        </authorList>
    </citation>
    <scope>NUCLEOTIDE SEQUENCE</scope>
</reference>